<dbReference type="Pfam" id="PF02210">
    <property type="entry name" value="Laminin_G_2"/>
    <property type="match status" value="3"/>
</dbReference>
<keyword evidence="2" id="KW-0732">Signal</keyword>
<feature type="domain" description="Laminin G" evidence="8">
    <location>
        <begin position="1525"/>
        <end position="1714"/>
    </location>
</feature>
<dbReference type="EMBL" id="JAFBMS010000020">
    <property type="protein sequence ID" value="KAG9344226.1"/>
    <property type="molecule type" value="Genomic_DNA"/>
</dbReference>
<dbReference type="GO" id="GO:0060218">
    <property type="term" value="P:hematopoietic stem cell differentiation"/>
    <property type="evidence" value="ECO:0007669"/>
    <property type="project" value="UniProtKB-ARBA"/>
</dbReference>
<feature type="disulfide bond" evidence="7">
    <location>
        <begin position="242"/>
        <end position="252"/>
    </location>
</feature>
<dbReference type="InterPro" id="IPR000742">
    <property type="entry name" value="EGF"/>
</dbReference>
<dbReference type="PANTHER" id="PTHR24049">
    <property type="entry name" value="CRUMBS FAMILY MEMBER"/>
    <property type="match status" value="1"/>
</dbReference>
<sequence>MESATPGQFSCICAPFFTGHLCQLPYDPCDAHHDPCQHNSICDTESDGTVTCHCLPGFEGTYCEIDTNECGSSPCQNQGYCLDGVNGYRCDCKAGFTGSHCEEDVNECASNPCQNRGICQDLVNSPCLNDASCIDLVNKYACFCRDGFQGKHCEDDVDICLEAPQNLSLCFNGGTCHDGPGANFTCSCPAGFFGEHCELELNECCSEPCLNGAVCQDLINGYRCHCRPGWTGLHCENDINECLPQPCSQGLCIQNDPGHGYTCFCRPGFVGKNCEHNYDDCLLQPCPEAHYCFDEINNVRCVPMATSVHPAPGITPTPLGPTLVPQSTLLPSQPTDFSYVFYSGDSYMEFEGIDLGAISNISVRFQSRSPEGNILYADQGPTSADYFFIKLFINGGMLQYEFGCNQEEGNRRINTTIQVDDGQEYMVFIRREENAVCRLAPSVETSQCFQPPTNQARLPCGSAPPPPSPGRVKGISEAAHICGRSSLQLQMVSPSSALRQHLTPCEAEVTVSGYEGVLSTFSNYWSGLTIQKTGHLFIGGLPHSYLPHQGAQPFYNYTGCIEIIEINKLRGFYTSNAIGGSNVENCRHLGYTETPTASVTSQWEHNTPTWAVDGLITPTLGPPPVEACLDAPCRNGGTCWPRRLPSGASSFSCDCPLHFTGPLCEQDTTVFFPSFNGMSYLELPSLNSLLEYDRNSGTPLPPGVGDVVTLYLTVKSSASQGSILYVQEENFGDRFLHVFLRNGTPTVKLGCGGALVLTVEAGQNATWEVLTPLMIRYCLPMGRYGGYCGVEFVVGDGTANRQQQKVLYPMAQVTFGPLFLGGVPPHSKHHKKAGQVTGLVGCIRELQVNNRELFIVEEAVRGSNIENCYTNICQHHPCHNGGTCVRLSLSSYVLPLYSDAENWFCRCPSVYFGKLCQFSACERSPCSHGSTCVPKTQQEAVCLCPYGRAGILCEEAINITRPSFNGTDEFGFTSFMAYSTLPGISFFYEFHMKLTFSNNGSALRDNLILFSGQKGQGINGDDFLVLGIRKGRIVHKFNLGSGVGTIVSDRLNQEIGIHTVRFGRALRSGWLKVDNQRNKTGYSPGQLVGLNVFSQFYVGGYSEYTPELLPKGARFQNGFQGNHIEDTHENQSETSYQSNLGAVYLTCTFGPEEGVSSEVQGGLRTTLTLGAVWDSVGLCPVRSSSAKMEEPVWTQDQLSTAGVYWDGRERSARRQSLCVMLSTAPLLYVPMVLPASHFPRDTPANVLWAPRGSIANKVSLTISDPSFNGNHSSWMSFDVVEGLRHRTDLQLQFLTVSPEGIMFYAAQRLSARAGDFFCLSLTSGFVQLRYNLGDGVVVLQSSSQVDVSGGTWHTVRAGRDGNQGYLWLDGEEVQGNSLGAMTALDVAKVVFLGGVSILNAVSSCAVEDEPVGFSGSIREAVLNGHQLELTEGGASAGANIGDWDGTACGYKVCQHGAPCSPLGTDRFTCACLPLWTGPICNQSIFCADSPCQHGSLCVPDIATASYTCVCPLGWQGKHCDIEASWTTARFVGNSYLRYRDTKYHTRDLMHTKISFNFSASIGEGLMLWIGEAEAEEDDYLAVGLHDGHLKVAVNLGERISLPITHRAVSMCCQSWHYISITQNRTIIQVSVDGEKIIYEDVDPFERCACDYSSLGSGSGSCSGCEMNSGFDSDFFLGADASCGHGLFHNLGLDPAWGRNLEDSLNREPSYGSTCAGGGKLVRGVGPGGGKPAAGVNYHYQEYNQEKPAVQPGAIGSKALVGAGSLACTISRSRLF</sequence>
<keyword evidence="5 7" id="KW-1015">Disulfide bond</keyword>
<dbReference type="PROSITE" id="PS50025">
    <property type="entry name" value="LAM_G_DOMAIN"/>
    <property type="match status" value="5"/>
</dbReference>
<feature type="disulfide bond" evidence="7">
    <location>
        <begin position="265"/>
        <end position="274"/>
    </location>
</feature>
<dbReference type="GO" id="GO:0005509">
    <property type="term" value="F:calcium ion binding"/>
    <property type="evidence" value="ECO:0007669"/>
    <property type="project" value="InterPro"/>
</dbReference>
<proteinExistence type="predicted"/>
<feature type="disulfide bond" evidence="7">
    <location>
        <begin position="1510"/>
        <end position="1519"/>
    </location>
</feature>
<feature type="domain" description="EGF-like" evidence="9">
    <location>
        <begin position="200"/>
        <end position="236"/>
    </location>
</feature>
<feature type="domain" description="EGF-like" evidence="9">
    <location>
        <begin position="156"/>
        <end position="198"/>
    </location>
</feature>
<dbReference type="PROSITE" id="PS50026">
    <property type="entry name" value="EGF_3"/>
    <property type="match status" value="11"/>
</dbReference>
<feature type="disulfide bond" evidence="7">
    <location>
        <begin position="655"/>
        <end position="664"/>
    </location>
</feature>
<name>A0A8T2NXJ3_9TELE</name>
<gene>
    <name evidence="10" type="ORF">JZ751_010895</name>
</gene>
<feature type="domain" description="Laminin G" evidence="8">
    <location>
        <begin position="1264"/>
        <end position="1448"/>
    </location>
</feature>
<evidence type="ECO:0000256" key="2">
    <source>
        <dbReference type="ARBA" id="ARBA00022729"/>
    </source>
</evidence>
<accession>A0A8T2NXJ3</accession>
<dbReference type="InterPro" id="IPR000152">
    <property type="entry name" value="EGF-type_Asp/Asn_hydroxyl_site"/>
</dbReference>
<evidence type="ECO:0000256" key="3">
    <source>
        <dbReference type="ARBA" id="ARBA00022737"/>
    </source>
</evidence>
<dbReference type="InterPro" id="IPR051022">
    <property type="entry name" value="Notch_Cell-Fate_Det"/>
</dbReference>
<dbReference type="PROSITE" id="PS01186">
    <property type="entry name" value="EGF_2"/>
    <property type="match status" value="7"/>
</dbReference>
<evidence type="ECO:0000313" key="10">
    <source>
        <dbReference type="EMBL" id="KAG9344226.1"/>
    </source>
</evidence>
<dbReference type="PANTHER" id="PTHR24049:SF35">
    <property type="entry name" value="EGF-LIKE DOMAIN-CONTAINING PROTEIN"/>
    <property type="match status" value="1"/>
</dbReference>
<feature type="domain" description="EGF-like" evidence="9">
    <location>
        <begin position="624"/>
        <end position="665"/>
    </location>
</feature>
<keyword evidence="1 7" id="KW-0245">EGF-like domain</keyword>
<feature type="domain" description="EGF-like" evidence="9">
    <location>
        <begin position="1"/>
        <end position="23"/>
    </location>
</feature>
<dbReference type="Pfam" id="PF00054">
    <property type="entry name" value="Laminin_G_1"/>
    <property type="match status" value="2"/>
</dbReference>
<dbReference type="SUPFAM" id="SSF49899">
    <property type="entry name" value="Concanavalin A-like lectins/glucanases"/>
    <property type="match status" value="5"/>
</dbReference>
<dbReference type="FunFam" id="2.10.25.10:FF:000591">
    <property type="entry name" value="Protein eyes shut homolog"/>
    <property type="match status" value="1"/>
</dbReference>
<dbReference type="InterPro" id="IPR013032">
    <property type="entry name" value="EGF-like_CS"/>
</dbReference>
<dbReference type="FunFam" id="2.10.25.10:FF:000066">
    <property type="entry name" value="FAT atypical cadherin 4"/>
    <property type="match status" value="1"/>
</dbReference>
<feature type="disulfide bond" evidence="7">
    <location>
        <begin position="1471"/>
        <end position="1480"/>
    </location>
</feature>
<protein>
    <recommendedName>
        <fullName evidence="12">Protein eyes shut homolog</fullName>
    </recommendedName>
</protein>
<dbReference type="FunFam" id="2.10.25.10:FF:000472">
    <property type="entry name" value="Uncharacterized protein, isoform A"/>
    <property type="match status" value="1"/>
</dbReference>
<dbReference type="Proteomes" id="UP000824540">
    <property type="component" value="Unassembled WGS sequence"/>
</dbReference>
<evidence type="ECO:0000256" key="4">
    <source>
        <dbReference type="ARBA" id="ARBA00022837"/>
    </source>
</evidence>
<dbReference type="Gene3D" id="2.60.120.200">
    <property type="match status" value="5"/>
</dbReference>
<comment type="caution">
    <text evidence="10">The sequence shown here is derived from an EMBL/GenBank/DDBJ whole genome shotgun (WGS) entry which is preliminary data.</text>
</comment>
<reference evidence="10" key="1">
    <citation type="thesis" date="2021" institute="BYU ScholarsArchive" country="Provo, UT, USA">
        <title>Applications of and Algorithms for Genome Assembly and Genomic Analyses with an Emphasis on Marine Teleosts.</title>
        <authorList>
            <person name="Pickett B.D."/>
        </authorList>
    </citation>
    <scope>NUCLEOTIDE SEQUENCE</scope>
    <source>
        <strain evidence="10">HI-2016</strain>
    </source>
</reference>
<dbReference type="GO" id="GO:0048589">
    <property type="term" value="P:developmental growth"/>
    <property type="evidence" value="ECO:0007669"/>
    <property type="project" value="UniProtKB-ARBA"/>
</dbReference>
<dbReference type="FunFam" id="2.60.120.200:FF:000210">
    <property type="entry name" value="Protein eyes shut homolog"/>
    <property type="match status" value="1"/>
</dbReference>
<comment type="caution">
    <text evidence="7">Lacks conserved residue(s) required for the propagation of feature annotation.</text>
</comment>
<evidence type="ECO:0000259" key="9">
    <source>
        <dbReference type="PROSITE" id="PS50026"/>
    </source>
</evidence>
<dbReference type="SMART" id="SM00282">
    <property type="entry name" value="LamG"/>
    <property type="match status" value="5"/>
</dbReference>
<feature type="disulfide bond" evidence="7">
    <location>
        <begin position="226"/>
        <end position="235"/>
    </location>
</feature>
<dbReference type="SMART" id="SM00181">
    <property type="entry name" value="EGF"/>
    <property type="match status" value="11"/>
</dbReference>
<dbReference type="FunFam" id="2.10.25.10:FF:000508">
    <property type="entry name" value="Eyes shut homolog"/>
    <property type="match status" value="1"/>
</dbReference>
<feature type="disulfide bond" evidence="7">
    <location>
        <begin position="944"/>
        <end position="953"/>
    </location>
</feature>
<keyword evidence="3" id="KW-0677">Repeat</keyword>
<feature type="disulfide bond" evidence="7">
    <location>
        <begin position="54"/>
        <end position="63"/>
    </location>
</feature>
<dbReference type="InterPro" id="IPR013320">
    <property type="entry name" value="ConA-like_dom_sf"/>
</dbReference>
<dbReference type="OrthoDB" id="283575at2759"/>
<feature type="non-terminal residue" evidence="10">
    <location>
        <position position="1"/>
    </location>
</feature>
<dbReference type="FunFam" id="2.10.25.10:FF:000004">
    <property type="entry name" value="Neurogenic locus notch 1"/>
    <property type="match status" value="1"/>
</dbReference>
<keyword evidence="6" id="KW-0325">Glycoprotein</keyword>
<feature type="domain" description="EGF-like" evidence="9">
    <location>
        <begin position="115"/>
        <end position="154"/>
    </location>
</feature>
<dbReference type="InterPro" id="IPR001881">
    <property type="entry name" value="EGF-like_Ca-bd_dom"/>
</dbReference>
<evidence type="ECO:0000256" key="7">
    <source>
        <dbReference type="PROSITE-ProRule" id="PRU00076"/>
    </source>
</evidence>
<dbReference type="SUPFAM" id="SSF57196">
    <property type="entry name" value="EGF/Laminin"/>
    <property type="match status" value="6"/>
</dbReference>
<feature type="domain" description="Laminin G" evidence="8">
    <location>
        <begin position="337"/>
        <end position="586"/>
    </location>
</feature>
<dbReference type="PRINTS" id="PR00010">
    <property type="entry name" value="EGFBLOOD"/>
</dbReference>
<dbReference type="PROSITE" id="PS01187">
    <property type="entry name" value="EGF_CA"/>
    <property type="match status" value="1"/>
</dbReference>
<evidence type="ECO:0000256" key="6">
    <source>
        <dbReference type="ARBA" id="ARBA00023180"/>
    </source>
</evidence>
<evidence type="ECO:0000313" key="11">
    <source>
        <dbReference type="Proteomes" id="UP000824540"/>
    </source>
</evidence>
<dbReference type="CDD" id="cd00054">
    <property type="entry name" value="EGF_CA"/>
    <property type="match status" value="8"/>
</dbReference>
<organism evidence="10 11">
    <name type="scientific">Albula glossodonta</name>
    <name type="common">roundjaw bonefish</name>
    <dbReference type="NCBI Taxonomy" id="121402"/>
    <lineage>
        <taxon>Eukaryota</taxon>
        <taxon>Metazoa</taxon>
        <taxon>Chordata</taxon>
        <taxon>Craniata</taxon>
        <taxon>Vertebrata</taxon>
        <taxon>Euteleostomi</taxon>
        <taxon>Actinopterygii</taxon>
        <taxon>Neopterygii</taxon>
        <taxon>Teleostei</taxon>
        <taxon>Albuliformes</taxon>
        <taxon>Albulidae</taxon>
        <taxon>Albula</taxon>
    </lineage>
</organism>
<feature type="domain" description="EGF-like" evidence="9">
    <location>
        <begin position="66"/>
        <end position="102"/>
    </location>
</feature>
<dbReference type="Gene3D" id="2.10.25.10">
    <property type="entry name" value="Laminin"/>
    <property type="match status" value="11"/>
</dbReference>
<evidence type="ECO:0000256" key="5">
    <source>
        <dbReference type="ARBA" id="ARBA00023157"/>
    </source>
</evidence>
<dbReference type="Pfam" id="PF12661">
    <property type="entry name" value="hEGF"/>
    <property type="match status" value="1"/>
</dbReference>
<dbReference type="PROSITE" id="PS00010">
    <property type="entry name" value="ASX_HYDROXYL"/>
    <property type="match status" value="3"/>
</dbReference>
<evidence type="ECO:0000259" key="8">
    <source>
        <dbReference type="PROSITE" id="PS50025"/>
    </source>
</evidence>
<feature type="disulfide bond" evidence="7">
    <location>
        <begin position="13"/>
        <end position="22"/>
    </location>
</feature>
<feature type="disulfide bond" evidence="7">
    <location>
        <begin position="92"/>
        <end position="101"/>
    </location>
</feature>
<evidence type="ECO:0000256" key="1">
    <source>
        <dbReference type="ARBA" id="ARBA00022536"/>
    </source>
</evidence>
<feature type="domain" description="EGF-like" evidence="9">
    <location>
        <begin position="1444"/>
        <end position="1481"/>
    </location>
</feature>
<feature type="domain" description="Laminin G" evidence="8">
    <location>
        <begin position="670"/>
        <end position="873"/>
    </location>
</feature>
<dbReference type="GO" id="GO:0016020">
    <property type="term" value="C:membrane"/>
    <property type="evidence" value="ECO:0007669"/>
    <property type="project" value="UniProtKB-ARBA"/>
</dbReference>
<dbReference type="Pfam" id="PF00008">
    <property type="entry name" value="EGF"/>
    <property type="match status" value="5"/>
</dbReference>
<dbReference type="PROSITE" id="PS00022">
    <property type="entry name" value="EGF_1"/>
    <property type="match status" value="11"/>
</dbReference>
<feature type="domain" description="EGF-like" evidence="9">
    <location>
        <begin position="238"/>
        <end position="275"/>
    </location>
</feature>
<feature type="domain" description="Laminin G" evidence="8">
    <location>
        <begin position="965"/>
        <end position="1147"/>
    </location>
</feature>
<keyword evidence="4" id="KW-0106">Calcium</keyword>
<feature type="disulfide bond" evidence="7">
    <location>
        <begin position="144"/>
        <end position="153"/>
    </location>
</feature>
<dbReference type="InterPro" id="IPR001791">
    <property type="entry name" value="Laminin_G"/>
</dbReference>
<feature type="domain" description="EGF-like" evidence="9">
    <location>
        <begin position="1482"/>
        <end position="1520"/>
    </location>
</feature>
<dbReference type="GO" id="GO:0045597">
    <property type="term" value="P:positive regulation of cell differentiation"/>
    <property type="evidence" value="ECO:0007669"/>
    <property type="project" value="UniProtKB-ARBA"/>
</dbReference>
<dbReference type="CDD" id="cd00110">
    <property type="entry name" value="LamG"/>
    <property type="match status" value="5"/>
</dbReference>
<dbReference type="GO" id="GO:1901222">
    <property type="term" value="P:regulation of non-canonical NF-kappaB signal transduction"/>
    <property type="evidence" value="ECO:0007669"/>
    <property type="project" value="UniProtKB-ARBA"/>
</dbReference>
<dbReference type="InterPro" id="IPR018097">
    <property type="entry name" value="EGF_Ca-bd_CS"/>
</dbReference>
<keyword evidence="11" id="KW-1185">Reference proteome</keyword>
<evidence type="ECO:0008006" key="12">
    <source>
        <dbReference type="Google" id="ProtNLM"/>
    </source>
</evidence>
<dbReference type="FunFam" id="2.10.25.10:FF:000920">
    <property type="entry name" value="protein eyes shut homolog"/>
    <property type="match status" value="1"/>
</dbReference>
<dbReference type="SMART" id="SM00179">
    <property type="entry name" value="EGF_CA"/>
    <property type="match status" value="8"/>
</dbReference>
<feature type="domain" description="EGF-like" evidence="9">
    <location>
        <begin position="917"/>
        <end position="954"/>
    </location>
</feature>
<feature type="disulfide bond" evidence="7">
    <location>
        <begin position="1491"/>
        <end position="1508"/>
    </location>
</feature>
<feature type="disulfide bond" evidence="7">
    <location>
        <begin position="188"/>
        <end position="197"/>
    </location>
</feature>
<feature type="domain" description="EGF-like" evidence="9">
    <location>
        <begin position="25"/>
        <end position="64"/>
    </location>
</feature>